<keyword evidence="6" id="KW-0482">Metalloprotease</keyword>
<dbReference type="PANTHER" id="PTHR21666">
    <property type="entry name" value="PEPTIDASE-RELATED"/>
    <property type="match status" value="1"/>
</dbReference>
<dbReference type="Proteomes" id="UP000281094">
    <property type="component" value="Unassembled WGS sequence"/>
</dbReference>
<keyword evidence="5" id="KW-0862">Zinc</keyword>
<evidence type="ECO:0000256" key="4">
    <source>
        <dbReference type="ARBA" id="ARBA00022801"/>
    </source>
</evidence>
<feature type="coiled-coil region" evidence="7">
    <location>
        <begin position="230"/>
        <end position="326"/>
    </location>
</feature>
<protein>
    <recommendedName>
        <fullName evidence="9">M23ase beta-sheet core domain-containing protein</fullName>
    </recommendedName>
</protein>
<keyword evidence="7" id="KW-0175">Coiled coil</keyword>
<evidence type="ECO:0000256" key="7">
    <source>
        <dbReference type="SAM" id="Coils"/>
    </source>
</evidence>
<evidence type="ECO:0000313" key="10">
    <source>
        <dbReference type="EMBL" id="RLQ88947.1"/>
    </source>
</evidence>
<feature type="signal peptide" evidence="8">
    <location>
        <begin position="1"/>
        <end position="26"/>
    </location>
</feature>
<dbReference type="GO" id="GO:0006508">
    <property type="term" value="P:proteolysis"/>
    <property type="evidence" value="ECO:0007669"/>
    <property type="project" value="UniProtKB-KW"/>
</dbReference>
<comment type="cofactor">
    <cofactor evidence="1">
        <name>Zn(2+)</name>
        <dbReference type="ChEBI" id="CHEBI:29105"/>
    </cofactor>
</comment>
<dbReference type="InterPro" id="IPR016047">
    <property type="entry name" value="M23ase_b-sheet_dom"/>
</dbReference>
<keyword evidence="4" id="KW-0378">Hydrolase</keyword>
<reference evidence="10 11" key="1">
    <citation type="submission" date="2018-10" db="EMBL/GenBank/DDBJ databases">
        <title>Notoacmeibacter sp. M2BS9Y-3-1, whole genome shotgun sequence.</title>
        <authorList>
            <person name="Tuo L."/>
        </authorList>
    </citation>
    <scope>NUCLEOTIDE SEQUENCE [LARGE SCALE GENOMIC DNA]</scope>
    <source>
        <strain evidence="10 11">M2BS9Y-3-1</strain>
    </source>
</reference>
<dbReference type="RefSeq" id="WP_121645915.1">
    <property type="nucleotide sequence ID" value="NZ_RCWN01000001.1"/>
</dbReference>
<evidence type="ECO:0000256" key="5">
    <source>
        <dbReference type="ARBA" id="ARBA00022833"/>
    </source>
</evidence>
<dbReference type="Gene3D" id="2.70.70.10">
    <property type="entry name" value="Glucose Permease (Domain IIA)"/>
    <property type="match status" value="1"/>
</dbReference>
<keyword evidence="8" id="KW-0732">Signal</keyword>
<feature type="domain" description="M23ase beta-sheet core" evidence="9">
    <location>
        <begin position="377"/>
        <end position="475"/>
    </location>
</feature>
<dbReference type="PANTHER" id="PTHR21666:SF288">
    <property type="entry name" value="CELL DIVISION PROTEIN YTFB"/>
    <property type="match status" value="1"/>
</dbReference>
<dbReference type="EMBL" id="RCWN01000001">
    <property type="protein sequence ID" value="RLQ88947.1"/>
    <property type="molecule type" value="Genomic_DNA"/>
</dbReference>
<gene>
    <name evidence="10" type="ORF">D8780_12620</name>
</gene>
<sequence>MIARRLPLLRALFGGLALSAAGYAMAHAADETAATDKTITTKSFEADYSEARRIAVRRDEKRSDYQSLARELAESASRRAALQAEIAALGVDARAIGAALIQAAKTERKLTEDIASIESRLVGLRERQSGLQISLTARRALLAEVLASLQRMGLNPPPALLVTPDDALSAVRSAILLGAVVPELREETTALLQDLSDLRNVAAHITEQKESLAETQRDQAAERERLSLLLDAKNAARQKSQAQIEAEQARASELAKRASSLAELIETLEDERQKAEEEARQEADRKAEEAAEAARLAALEAERQRTAEAEAKAKAAQELADRLARLRDPDEKDADHRLSANLPFSSRRGDLVLPVAGRLESRFGETDETGEKRLGDTVRSQSGSIVTSPAGGTVLFAGRFRSFGQTIILDAGEGYAIVMGGMHAINVTRGQSVLAGEPIGEMGETRLAALAPLEDALSEPMLYIEFWKDKKPVDPAAWWSNHSLGRTRNDP</sequence>
<evidence type="ECO:0000256" key="3">
    <source>
        <dbReference type="ARBA" id="ARBA00022723"/>
    </source>
</evidence>
<evidence type="ECO:0000256" key="1">
    <source>
        <dbReference type="ARBA" id="ARBA00001947"/>
    </source>
</evidence>
<evidence type="ECO:0000256" key="2">
    <source>
        <dbReference type="ARBA" id="ARBA00022670"/>
    </source>
</evidence>
<accession>A0A3L7JDU7</accession>
<feature type="chain" id="PRO_5018257281" description="M23ase beta-sheet core domain-containing protein" evidence="8">
    <location>
        <begin position="27"/>
        <end position="491"/>
    </location>
</feature>
<comment type="caution">
    <text evidence="10">The sequence shown here is derived from an EMBL/GenBank/DDBJ whole genome shotgun (WGS) entry which is preliminary data.</text>
</comment>
<evidence type="ECO:0000256" key="6">
    <source>
        <dbReference type="ARBA" id="ARBA00023049"/>
    </source>
</evidence>
<name>A0A3L7JDU7_9HYPH</name>
<keyword evidence="3" id="KW-0479">Metal-binding</keyword>
<dbReference type="SUPFAM" id="SSF51261">
    <property type="entry name" value="Duplicated hybrid motif"/>
    <property type="match status" value="1"/>
</dbReference>
<dbReference type="InterPro" id="IPR050570">
    <property type="entry name" value="Cell_wall_metabolism_enzyme"/>
</dbReference>
<dbReference type="InterPro" id="IPR011055">
    <property type="entry name" value="Dup_hybrid_motif"/>
</dbReference>
<evidence type="ECO:0000259" key="9">
    <source>
        <dbReference type="Pfam" id="PF01551"/>
    </source>
</evidence>
<evidence type="ECO:0000313" key="11">
    <source>
        <dbReference type="Proteomes" id="UP000281094"/>
    </source>
</evidence>
<keyword evidence="2" id="KW-0645">Protease</keyword>
<feature type="coiled-coil region" evidence="7">
    <location>
        <begin position="65"/>
        <end position="127"/>
    </location>
</feature>
<dbReference type="Pfam" id="PF01551">
    <property type="entry name" value="Peptidase_M23"/>
    <property type="match status" value="1"/>
</dbReference>
<evidence type="ECO:0000256" key="8">
    <source>
        <dbReference type="SAM" id="SignalP"/>
    </source>
</evidence>
<keyword evidence="11" id="KW-1185">Reference proteome</keyword>
<organism evidence="10 11">
    <name type="scientific">Notoacmeibacter ruber</name>
    <dbReference type="NCBI Taxonomy" id="2670375"/>
    <lineage>
        <taxon>Bacteria</taxon>
        <taxon>Pseudomonadati</taxon>
        <taxon>Pseudomonadota</taxon>
        <taxon>Alphaproteobacteria</taxon>
        <taxon>Hyphomicrobiales</taxon>
        <taxon>Notoacmeibacteraceae</taxon>
        <taxon>Notoacmeibacter</taxon>
    </lineage>
</organism>
<dbReference type="GO" id="GO:0046872">
    <property type="term" value="F:metal ion binding"/>
    <property type="evidence" value="ECO:0007669"/>
    <property type="project" value="UniProtKB-KW"/>
</dbReference>
<proteinExistence type="predicted"/>
<dbReference type="GO" id="GO:0004222">
    <property type="term" value="F:metalloendopeptidase activity"/>
    <property type="evidence" value="ECO:0007669"/>
    <property type="project" value="TreeGrafter"/>
</dbReference>
<dbReference type="AlphaFoldDB" id="A0A3L7JDU7"/>